<organism evidence="2 3">
    <name type="scientific">Haloarcula nitratireducens</name>
    <dbReference type="NCBI Taxonomy" id="2487749"/>
    <lineage>
        <taxon>Archaea</taxon>
        <taxon>Methanobacteriati</taxon>
        <taxon>Methanobacteriota</taxon>
        <taxon>Stenosarchaea group</taxon>
        <taxon>Halobacteria</taxon>
        <taxon>Halobacteriales</taxon>
        <taxon>Haloarculaceae</taxon>
        <taxon>Haloarcula</taxon>
    </lineage>
</organism>
<evidence type="ECO:0000256" key="1">
    <source>
        <dbReference type="SAM" id="Phobius"/>
    </source>
</evidence>
<keyword evidence="1" id="KW-0472">Membrane</keyword>
<protein>
    <submittedName>
        <fullName evidence="2">Uncharacterized protein</fullName>
    </submittedName>
</protein>
<keyword evidence="1" id="KW-1133">Transmembrane helix</keyword>
<dbReference type="AlphaFoldDB" id="A0AAW4PCA4"/>
<name>A0AAW4PCA4_9EURY</name>
<dbReference type="Proteomes" id="UP001430455">
    <property type="component" value="Unassembled WGS sequence"/>
</dbReference>
<gene>
    <name evidence="2" type="ORF">EGH23_11220</name>
</gene>
<keyword evidence="3" id="KW-1185">Reference proteome</keyword>
<dbReference type="EMBL" id="RKLT01000003">
    <property type="protein sequence ID" value="MBX0295448.1"/>
    <property type="molecule type" value="Genomic_DNA"/>
</dbReference>
<keyword evidence="1" id="KW-0812">Transmembrane</keyword>
<dbReference type="RefSeq" id="WP_220580087.1">
    <property type="nucleotide sequence ID" value="NZ_RKLT01000003.1"/>
</dbReference>
<proteinExistence type="predicted"/>
<accession>A0AAW4PCA4</accession>
<feature type="transmembrane region" description="Helical" evidence="1">
    <location>
        <begin position="55"/>
        <end position="78"/>
    </location>
</feature>
<sequence length="83" mass="8719">MPRRPFIDSATGELKTTQLLREALPLAKLIAAFVGVALVPYALAFFLFGSSALGALFSVLGQFVLAVGTGVVLMYCVARGTTL</sequence>
<evidence type="ECO:0000313" key="2">
    <source>
        <dbReference type="EMBL" id="MBX0295448.1"/>
    </source>
</evidence>
<evidence type="ECO:0000313" key="3">
    <source>
        <dbReference type="Proteomes" id="UP001430455"/>
    </source>
</evidence>
<reference evidence="2 3" key="1">
    <citation type="submission" date="2021-06" db="EMBL/GenBank/DDBJ databases">
        <title>Halomicroarcula sp. a new haloarchaeum isolated from saline soil.</title>
        <authorList>
            <person name="Duran-Viseras A."/>
            <person name="Sanchez-Porro C."/>
            <person name="Ventosa A."/>
        </authorList>
    </citation>
    <scope>NUCLEOTIDE SEQUENCE [LARGE SCALE GENOMIC DNA]</scope>
    <source>
        <strain evidence="2 3">F27</strain>
    </source>
</reference>
<comment type="caution">
    <text evidence="2">The sequence shown here is derived from an EMBL/GenBank/DDBJ whole genome shotgun (WGS) entry which is preliminary data.</text>
</comment>
<feature type="transmembrane region" description="Helical" evidence="1">
    <location>
        <begin position="29"/>
        <end position="49"/>
    </location>
</feature>